<organism evidence="2">
    <name type="scientific">marine sediment metagenome</name>
    <dbReference type="NCBI Taxonomy" id="412755"/>
    <lineage>
        <taxon>unclassified sequences</taxon>
        <taxon>metagenomes</taxon>
        <taxon>ecological metagenomes</taxon>
    </lineage>
</organism>
<name>A0A0F9SRM0_9ZZZZ</name>
<dbReference type="AlphaFoldDB" id="A0A0F9SRM0"/>
<feature type="domain" description="PilZ" evidence="1">
    <location>
        <begin position="8"/>
        <end position="104"/>
    </location>
</feature>
<dbReference type="Pfam" id="PF07238">
    <property type="entry name" value="PilZ"/>
    <property type="match status" value="1"/>
</dbReference>
<dbReference type="EMBL" id="LAZR01000379">
    <property type="protein sequence ID" value="KKN71635.1"/>
    <property type="molecule type" value="Genomic_DNA"/>
</dbReference>
<sequence length="108" mass="11896">MRIPAILDRRRAPRASAIYSATVRDTSGHVLGHGRTSNVGPMGLFLIAPLEHRPHLNEHLLIEMDLNSPPYPGGPKVPQAAHYLARVVRTRRVGRLVGVGLELLNKID</sequence>
<gene>
    <name evidence="2" type="ORF">LCGC14_0418630</name>
</gene>
<evidence type="ECO:0000259" key="1">
    <source>
        <dbReference type="Pfam" id="PF07238"/>
    </source>
</evidence>
<accession>A0A0F9SRM0</accession>
<comment type="caution">
    <text evidence="2">The sequence shown here is derived from an EMBL/GenBank/DDBJ whole genome shotgun (WGS) entry which is preliminary data.</text>
</comment>
<evidence type="ECO:0000313" key="2">
    <source>
        <dbReference type="EMBL" id="KKN71635.1"/>
    </source>
</evidence>
<protein>
    <recommendedName>
        <fullName evidence="1">PilZ domain-containing protein</fullName>
    </recommendedName>
</protein>
<dbReference type="InterPro" id="IPR009875">
    <property type="entry name" value="PilZ_domain"/>
</dbReference>
<reference evidence="2" key="1">
    <citation type="journal article" date="2015" name="Nature">
        <title>Complex archaea that bridge the gap between prokaryotes and eukaryotes.</title>
        <authorList>
            <person name="Spang A."/>
            <person name="Saw J.H."/>
            <person name="Jorgensen S.L."/>
            <person name="Zaremba-Niedzwiedzka K."/>
            <person name="Martijn J."/>
            <person name="Lind A.E."/>
            <person name="van Eijk R."/>
            <person name="Schleper C."/>
            <person name="Guy L."/>
            <person name="Ettema T.J."/>
        </authorList>
    </citation>
    <scope>NUCLEOTIDE SEQUENCE</scope>
</reference>
<dbReference type="GO" id="GO:0035438">
    <property type="term" value="F:cyclic-di-GMP binding"/>
    <property type="evidence" value="ECO:0007669"/>
    <property type="project" value="InterPro"/>
</dbReference>
<proteinExistence type="predicted"/>